<evidence type="ECO:0000256" key="1">
    <source>
        <dbReference type="ARBA" id="ARBA00004430"/>
    </source>
</evidence>
<organism evidence="3 4">
    <name type="scientific">Chlorella ohadii</name>
    <dbReference type="NCBI Taxonomy" id="2649997"/>
    <lineage>
        <taxon>Eukaryota</taxon>
        <taxon>Viridiplantae</taxon>
        <taxon>Chlorophyta</taxon>
        <taxon>core chlorophytes</taxon>
        <taxon>Trebouxiophyceae</taxon>
        <taxon>Chlorellales</taxon>
        <taxon>Chlorellaceae</taxon>
        <taxon>Chlorella clade</taxon>
        <taxon>Chlorella</taxon>
    </lineage>
</organism>
<evidence type="ECO:0000313" key="3">
    <source>
        <dbReference type="EMBL" id="KAI7835280.1"/>
    </source>
</evidence>
<dbReference type="Proteomes" id="UP001205105">
    <property type="component" value="Unassembled WGS sequence"/>
</dbReference>
<comment type="subcellular location">
    <subcellularLocation>
        <location evidence="1">Cytoplasm</location>
        <location evidence="1">Cytoskeleton</location>
        <location evidence="1">Cilium axoneme</location>
    </subcellularLocation>
</comment>
<dbReference type="InterPro" id="IPR001810">
    <property type="entry name" value="F-box_dom"/>
</dbReference>
<evidence type="ECO:0000313" key="4">
    <source>
        <dbReference type="Proteomes" id="UP001205105"/>
    </source>
</evidence>
<proteinExistence type="predicted"/>
<dbReference type="InterPro" id="IPR036047">
    <property type="entry name" value="F-box-like_dom_sf"/>
</dbReference>
<dbReference type="PROSITE" id="PS50181">
    <property type="entry name" value="FBOX"/>
    <property type="match status" value="1"/>
</dbReference>
<keyword evidence="4" id="KW-1185">Reference proteome</keyword>
<comment type="caution">
    <text evidence="3">The sequence shown here is derived from an EMBL/GenBank/DDBJ whole genome shotgun (WGS) entry which is preliminary data.</text>
</comment>
<accession>A0AAD5H049</accession>
<dbReference type="GO" id="GO:0005930">
    <property type="term" value="C:axoneme"/>
    <property type="evidence" value="ECO:0007669"/>
    <property type="project" value="UniProtKB-SubCell"/>
</dbReference>
<dbReference type="SUPFAM" id="SSF52058">
    <property type="entry name" value="L domain-like"/>
    <property type="match status" value="1"/>
</dbReference>
<dbReference type="EMBL" id="JADXDR010000330">
    <property type="protein sequence ID" value="KAI7835280.1"/>
    <property type="molecule type" value="Genomic_DNA"/>
</dbReference>
<feature type="non-terminal residue" evidence="3">
    <location>
        <position position="1"/>
    </location>
</feature>
<feature type="domain" description="F-box" evidence="2">
    <location>
        <begin position="1"/>
        <end position="48"/>
    </location>
</feature>
<evidence type="ECO:0000259" key="2">
    <source>
        <dbReference type="PROSITE" id="PS50181"/>
    </source>
</evidence>
<reference evidence="3" key="1">
    <citation type="submission" date="2020-11" db="EMBL/GenBank/DDBJ databases">
        <title>Chlorella ohadii genome sequencing and assembly.</title>
        <authorList>
            <person name="Murik O."/>
            <person name="Treves H."/>
            <person name="Kedem I."/>
            <person name="Shotland Y."/>
            <person name="Kaplan A."/>
        </authorList>
    </citation>
    <scope>NUCLEOTIDE SEQUENCE</scope>
    <source>
        <strain evidence="3">1</strain>
    </source>
</reference>
<protein>
    <recommendedName>
        <fullName evidence="2">F-box domain-containing protein</fullName>
    </recommendedName>
</protein>
<name>A0AAD5H049_9CHLO</name>
<dbReference type="InterPro" id="IPR032675">
    <property type="entry name" value="LRR_dom_sf"/>
</dbReference>
<dbReference type="Gene3D" id="3.80.10.10">
    <property type="entry name" value="Ribonuclease Inhibitor"/>
    <property type="match status" value="1"/>
</dbReference>
<dbReference type="Pfam" id="PF12937">
    <property type="entry name" value="F-box-like"/>
    <property type="match status" value="1"/>
</dbReference>
<dbReference type="Gene3D" id="1.20.1280.50">
    <property type="match status" value="1"/>
</dbReference>
<dbReference type="AlphaFoldDB" id="A0AAD5H049"/>
<sequence length="456" mass="49782">TAQIGCLPPELLLAVFAHVPLAERHRRLALVCRQWGELVHSPALLDSLEVSIGPARLLPRLRSFVEWLARRAVGHVRQLRLHIAAAEDLADGDWTEDESQEITASIAAAVTLLAGSLRQLSLSTHKLPLLPLGSWMVPLGRLANLEMTCQRDIGNVTVSAPLPFLTGLRSLRLHAPSGKVLVQPGAMLPPMLTSLWMRSFIAEAPQPVGALSCLRDLTIVGTSSTHSLGVLAALHSTLTALNLTVLEDIPDCLERLTELRSLTIDDYEGKLAEPDDQVLERALPQLRHLTAVYLFSGGLPDSPAALSSLQHLDTVCWSGWDNEPKQLPGGPWLGRLRRLAVSCWFLSDADSLATLSGAQHLEHLGVHGSFDEDGPRHASRQKARRSAEVAGILAWAQGHASLRQLALRQLQPRMARLAAAARRSRPELCIREAKDVFEAVCGYQCQETVYSDDDEA</sequence>
<gene>
    <name evidence="3" type="ORF">COHA_010818</name>
</gene>
<dbReference type="SUPFAM" id="SSF81383">
    <property type="entry name" value="F-box domain"/>
    <property type="match status" value="1"/>
</dbReference>